<evidence type="ECO:0000313" key="1">
    <source>
        <dbReference type="EMBL" id="VAX30973.1"/>
    </source>
</evidence>
<dbReference type="SUPFAM" id="SSF56281">
    <property type="entry name" value="Metallo-hydrolase/oxidoreductase"/>
    <property type="match status" value="2"/>
</dbReference>
<name>A0A3B1D2G2_9ZZZZ</name>
<dbReference type="AlphaFoldDB" id="A0A3B1D2G2"/>
<reference evidence="1" key="1">
    <citation type="submission" date="2018-06" db="EMBL/GenBank/DDBJ databases">
        <authorList>
            <person name="Zhirakovskaya E."/>
        </authorList>
    </citation>
    <scope>NUCLEOTIDE SEQUENCE</scope>
</reference>
<proteinExistence type="predicted"/>
<organism evidence="1">
    <name type="scientific">hydrothermal vent metagenome</name>
    <dbReference type="NCBI Taxonomy" id="652676"/>
    <lineage>
        <taxon>unclassified sequences</taxon>
        <taxon>metagenomes</taxon>
        <taxon>ecological metagenomes</taxon>
    </lineage>
</organism>
<sequence length="486" mass="55423">MTDGITVRILGDFGPFSSMGKSITYQITIGRSIYLIDCGAPLFQQIGSQGLKEIKGLIITHCHDDHKRWFTDLALFNMYAPDISQKVFFLTSEDIHNELVRASGPALDRSLSNDSKNIIDIACEEYTDYGIIGPRAKYRIVSADEDGGKTALHVTDNKGNVVDPDIAKIVISKKTKRPRMLFKDPVYREWVEPESFYPFSSSIFYEEDRNIYKTPEGFTFEAIKAPVWHGVPCIGIKITTDSETLIFSSDTVNDRELWKQLYTEKRVQSLTMSREQFESAAVIYGDINDYIERIWGEERYRAAINAFDDAIVIHDIAARNSIVHTDYEKLKNTSLKKEKVILTHSLDGITSEWVLCDAGKSFKVRGDTFFEMVGDKYYPMNADIYHKAGGRYFVGYKNEKGRYTVYEKNGLLSLSTEEGTEHGTLLYRIDMYEDISGRYFPKIEGENVMYLERGDGRVELIEFTGEGSKGRIVEDHRSRLLKGCDS</sequence>
<dbReference type="EMBL" id="UOGH01000190">
    <property type="protein sequence ID" value="VAX30973.1"/>
    <property type="molecule type" value="Genomic_DNA"/>
</dbReference>
<dbReference type="Gene3D" id="3.60.15.10">
    <property type="entry name" value="Ribonuclease Z/Hydroxyacylglutathione hydrolase-like"/>
    <property type="match status" value="1"/>
</dbReference>
<protein>
    <recommendedName>
        <fullName evidence="2">Metallo-beta-lactamase domain-containing protein</fullName>
    </recommendedName>
</protein>
<dbReference type="InterPro" id="IPR036866">
    <property type="entry name" value="RibonucZ/Hydroxyglut_hydro"/>
</dbReference>
<evidence type="ECO:0008006" key="2">
    <source>
        <dbReference type="Google" id="ProtNLM"/>
    </source>
</evidence>
<accession>A0A3B1D2G2</accession>
<gene>
    <name evidence="1" type="ORF">MNBD_NITROSPIRAE02-660</name>
</gene>